<evidence type="ECO:0000259" key="7">
    <source>
        <dbReference type="PROSITE" id="PS50835"/>
    </source>
</evidence>
<feature type="non-terminal residue" evidence="8">
    <location>
        <position position="510"/>
    </location>
</feature>
<evidence type="ECO:0000256" key="4">
    <source>
        <dbReference type="ARBA" id="ARBA00023180"/>
    </source>
</evidence>
<dbReference type="SMART" id="SM00409">
    <property type="entry name" value="IG"/>
    <property type="match status" value="2"/>
</dbReference>
<keyword evidence="2" id="KW-0472">Membrane</keyword>
<dbReference type="PANTHER" id="PTHR11640:SF158">
    <property type="entry name" value="V-SET AND IMMUNOGLOBULIN DOMAIN-CONTAINING PROTEIN 10-LIKE 2"/>
    <property type="match status" value="1"/>
</dbReference>
<evidence type="ECO:0000256" key="3">
    <source>
        <dbReference type="ARBA" id="ARBA00023157"/>
    </source>
</evidence>
<dbReference type="InterPro" id="IPR051275">
    <property type="entry name" value="Cell_adhesion_signaling"/>
</dbReference>
<organism evidence="8 9">
    <name type="scientific">Polypterus senegalus</name>
    <name type="common">Senegal bichir</name>
    <dbReference type="NCBI Taxonomy" id="55291"/>
    <lineage>
        <taxon>Eukaryota</taxon>
        <taxon>Metazoa</taxon>
        <taxon>Chordata</taxon>
        <taxon>Craniata</taxon>
        <taxon>Vertebrata</taxon>
        <taxon>Euteleostomi</taxon>
        <taxon>Actinopterygii</taxon>
        <taxon>Polypteriformes</taxon>
        <taxon>Polypteridae</taxon>
        <taxon>Polypterus</taxon>
    </lineage>
</organism>
<dbReference type="Pfam" id="PF07686">
    <property type="entry name" value="V-set"/>
    <property type="match status" value="1"/>
</dbReference>
<dbReference type="SMART" id="SM00408">
    <property type="entry name" value="IGc2"/>
    <property type="match status" value="2"/>
</dbReference>
<evidence type="ECO:0000256" key="2">
    <source>
        <dbReference type="ARBA" id="ARBA00023136"/>
    </source>
</evidence>
<dbReference type="InterPro" id="IPR003006">
    <property type="entry name" value="Ig/MHC_CS"/>
</dbReference>
<protein>
    <submittedName>
        <fullName evidence="8">IGLO5 protein</fullName>
    </submittedName>
</protein>
<dbReference type="Pfam" id="PF13927">
    <property type="entry name" value="Ig_3"/>
    <property type="match status" value="1"/>
</dbReference>
<dbReference type="GO" id="GO:0005886">
    <property type="term" value="C:plasma membrane"/>
    <property type="evidence" value="ECO:0007669"/>
    <property type="project" value="TreeGrafter"/>
</dbReference>
<dbReference type="InterPro" id="IPR003598">
    <property type="entry name" value="Ig_sub2"/>
</dbReference>
<dbReference type="SMART" id="SM00406">
    <property type="entry name" value="IGv"/>
    <property type="match status" value="1"/>
</dbReference>
<evidence type="ECO:0000313" key="9">
    <source>
        <dbReference type="Proteomes" id="UP000886611"/>
    </source>
</evidence>
<dbReference type="GO" id="GO:0005911">
    <property type="term" value="C:cell-cell junction"/>
    <property type="evidence" value="ECO:0007669"/>
    <property type="project" value="TreeGrafter"/>
</dbReference>
<evidence type="ECO:0000313" key="8">
    <source>
        <dbReference type="EMBL" id="KAG2470854.1"/>
    </source>
</evidence>
<comment type="similarity">
    <text evidence="6">Belongs to the immunoglobulin superfamily. IgLON family.</text>
</comment>
<dbReference type="Gene3D" id="2.60.40.10">
    <property type="entry name" value="Immunoglobulins"/>
    <property type="match status" value="3"/>
</dbReference>
<evidence type="ECO:0000256" key="6">
    <source>
        <dbReference type="ARBA" id="ARBA00037995"/>
    </source>
</evidence>
<dbReference type="FunFam" id="2.60.40.10:FF:000305">
    <property type="entry name" value="neurotrimin isoform X2"/>
    <property type="match status" value="1"/>
</dbReference>
<dbReference type="InterPro" id="IPR003597">
    <property type="entry name" value="Ig_C1-set"/>
</dbReference>
<feature type="domain" description="Ig-like" evidence="7">
    <location>
        <begin position="301"/>
        <end position="396"/>
    </location>
</feature>
<evidence type="ECO:0000256" key="1">
    <source>
        <dbReference type="ARBA" id="ARBA00004479"/>
    </source>
</evidence>
<comment type="subcellular location">
    <subcellularLocation>
        <location evidence="1">Membrane</location>
        <topology evidence="1">Single-pass type I membrane protein</topology>
    </subcellularLocation>
</comment>
<comment type="caution">
    <text evidence="8">The sequence shown here is derived from an EMBL/GenBank/DDBJ whole genome shotgun (WGS) entry which is preliminary data.</text>
</comment>
<dbReference type="Proteomes" id="UP000886611">
    <property type="component" value="Unassembled WGS sequence"/>
</dbReference>
<dbReference type="Pfam" id="PF07654">
    <property type="entry name" value="C1-set"/>
    <property type="match status" value="1"/>
</dbReference>
<keyword evidence="9" id="KW-1185">Reference proteome</keyword>
<evidence type="ECO:0000256" key="5">
    <source>
        <dbReference type="ARBA" id="ARBA00023319"/>
    </source>
</evidence>
<dbReference type="PANTHER" id="PTHR11640">
    <property type="entry name" value="NEPHRIN"/>
    <property type="match status" value="1"/>
</dbReference>
<dbReference type="CDD" id="cd00099">
    <property type="entry name" value="IgV"/>
    <property type="match status" value="1"/>
</dbReference>
<dbReference type="PROSITE" id="PS00290">
    <property type="entry name" value="IG_MHC"/>
    <property type="match status" value="1"/>
</dbReference>
<dbReference type="PROSITE" id="PS50835">
    <property type="entry name" value="IG_LIKE"/>
    <property type="match status" value="3"/>
</dbReference>
<dbReference type="InterPro" id="IPR003599">
    <property type="entry name" value="Ig_sub"/>
</dbReference>
<dbReference type="InterPro" id="IPR013106">
    <property type="entry name" value="Ig_V-set"/>
</dbReference>
<sequence>MSRSLGYKRKLIETCPPCVPEDVLREIQRYVLEVLTDGEMSEGEFLEITGITRYQADEYECVTENGPSNIDVRKVQVTVNYPPVITDGKNMPAQVGKTALLRCEAMSVPAASFEWYKDDKRLAEHTSGIRIQNEKTRSLLMFNNVTSQHFGNYTCFASNKLGSYNYSMLLFTNPNTVSQSEVSVTQTPAVLVALRGATVYLPCTFSVLDTREHPTAKCAVQWYKMKEGQEPSRNCTLTLRTPRLSLAHPEPSLRVQNASLVIRNLTLEDTGVYYCSVTIWQKGTGQGNGTRLQVYAAPTAPQVLLQVSTDPGVTSLALICKTRGFHPGNISLIWTRDPYLPKPMAPVNQQQLLNVAASEQQVTSHLSVSPRDITGAVYTCEVRHVSLAEPLKASLCWVIGVVIGGPADPKLKKPKRWASEKEECPPDLTKGQTLLQRLKAIWLSHRQLWKSWEFNAESHKVVTSKDGPPLLSDGNPSHLQDLWVPIFDKLSCKEAPLELAACGVTEGDLH</sequence>
<dbReference type="EMBL" id="JAATIS010000094">
    <property type="protein sequence ID" value="KAG2470854.1"/>
    <property type="molecule type" value="Genomic_DNA"/>
</dbReference>
<feature type="domain" description="Ig-like" evidence="7">
    <location>
        <begin position="82"/>
        <end position="183"/>
    </location>
</feature>
<feature type="domain" description="Ig-like" evidence="7">
    <location>
        <begin position="196"/>
        <end position="293"/>
    </location>
</feature>
<name>A0A8X7XP33_POLSE</name>
<feature type="non-terminal residue" evidence="8">
    <location>
        <position position="1"/>
    </location>
</feature>
<proteinExistence type="inferred from homology"/>
<dbReference type="GO" id="GO:0098609">
    <property type="term" value="P:cell-cell adhesion"/>
    <property type="evidence" value="ECO:0007669"/>
    <property type="project" value="TreeGrafter"/>
</dbReference>
<keyword evidence="3" id="KW-1015">Disulfide bond</keyword>
<dbReference type="InterPro" id="IPR007110">
    <property type="entry name" value="Ig-like_dom"/>
</dbReference>
<dbReference type="AlphaFoldDB" id="A0A8X7XP33"/>
<dbReference type="SMART" id="SM00407">
    <property type="entry name" value="IGc1"/>
    <property type="match status" value="1"/>
</dbReference>
<reference evidence="8 9" key="1">
    <citation type="journal article" date="2021" name="Cell">
        <title>Tracing the genetic footprints of vertebrate landing in non-teleost ray-finned fishes.</title>
        <authorList>
            <person name="Bi X."/>
            <person name="Wang K."/>
            <person name="Yang L."/>
            <person name="Pan H."/>
            <person name="Jiang H."/>
            <person name="Wei Q."/>
            <person name="Fang M."/>
            <person name="Yu H."/>
            <person name="Zhu C."/>
            <person name="Cai Y."/>
            <person name="He Y."/>
            <person name="Gan X."/>
            <person name="Zeng H."/>
            <person name="Yu D."/>
            <person name="Zhu Y."/>
            <person name="Jiang H."/>
            <person name="Qiu Q."/>
            <person name="Yang H."/>
            <person name="Zhang Y.E."/>
            <person name="Wang W."/>
            <person name="Zhu M."/>
            <person name="He S."/>
            <person name="Zhang G."/>
        </authorList>
    </citation>
    <scope>NUCLEOTIDE SEQUENCE [LARGE SCALE GENOMIC DNA]</scope>
    <source>
        <strain evidence="8">Bchr_013</strain>
    </source>
</reference>
<keyword evidence="4" id="KW-0325">Glycoprotein</keyword>
<dbReference type="CDD" id="cd00098">
    <property type="entry name" value="IgC1"/>
    <property type="match status" value="1"/>
</dbReference>
<accession>A0A8X7XP33</accession>
<dbReference type="InterPro" id="IPR013783">
    <property type="entry name" value="Ig-like_fold"/>
</dbReference>
<dbReference type="InterPro" id="IPR036179">
    <property type="entry name" value="Ig-like_dom_sf"/>
</dbReference>
<gene>
    <name evidence="8" type="primary">Iglon5</name>
    <name evidence="8" type="ORF">GTO96_0006603</name>
</gene>
<dbReference type="GO" id="GO:0050839">
    <property type="term" value="F:cell adhesion molecule binding"/>
    <property type="evidence" value="ECO:0007669"/>
    <property type="project" value="TreeGrafter"/>
</dbReference>
<keyword evidence="5" id="KW-0393">Immunoglobulin domain</keyword>
<dbReference type="SUPFAM" id="SSF48726">
    <property type="entry name" value="Immunoglobulin"/>
    <property type="match status" value="3"/>
</dbReference>